<sequence>MLQTHQTYSIFAAVCHCRDWDNLDPSRLLPSRLAVSGVSTPLDQVASLYNPQGRVRVRLNTHKPVAGIGSAVVGYGPTLNRESALQRTFGQTASPAKPETDLLLKRRSQPRQFGGCV</sequence>
<protein>
    <submittedName>
        <fullName evidence="1">Uncharacterized protein</fullName>
    </submittedName>
</protein>
<gene>
    <name evidence="1" type="ORF">PXEA_LOCUS15191</name>
</gene>
<dbReference type="Proteomes" id="UP000784294">
    <property type="component" value="Unassembled WGS sequence"/>
</dbReference>
<name>A0A448WW80_9PLAT</name>
<proteinExistence type="predicted"/>
<organism evidence="1 2">
    <name type="scientific">Protopolystoma xenopodis</name>
    <dbReference type="NCBI Taxonomy" id="117903"/>
    <lineage>
        <taxon>Eukaryota</taxon>
        <taxon>Metazoa</taxon>
        <taxon>Spiralia</taxon>
        <taxon>Lophotrochozoa</taxon>
        <taxon>Platyhelminthes</taxon>
        <taxon>Monogenea</taxon>
        <taxon>Polyopisthocotylea</taxon>
        <taxon>Polystomatidea</taxon>
        <taxon>Polystomatidae</taxon>
        <taxon>Protopolystoma</taxon>
    </lineage>
</organism>
<keyword evidence="2" id="KW-1185">Reference proteome</keyword>
<dbReference type="EMBL" id="CAAALY010052909">
    <property type="protein sequence ID" value="VEL21751.1"/>
    <property type="molecule type" value="Genomic_DNA"/>
</dbReference>
<dbReference type="AlphaFoldDB" id="A0A448WW80"/>
<accession>A0A448WW80</accession>
<evidence type="ECO:0000313" key="1">
    <source>
        <dbReference type="EMBL" id="VEL21751.1"/>
    </source>
</evidence>
<reference evidence="1" key="1">
    <citation type="submission" date="2018-11" db="EMBL/GenBank/DDBJ databases">
        <authorList>
            <consortium name="Pathogen Informatics"/>
        </authorList>
    </citation>
    <scope>NUCLEOTIDE SEQUENCE</scope>
</reference>
<evidence type="ECO:0000313" key="2">
    <source>
        <dbReference type="Proteomes" id="UP000784294"/>
    </source>
</evidence>
<comment type="caution">
    <text evidence="1">The sequence shown here is derived from an EMBL/GenBank/DDBJ whole genome shotgun (WGS) entry which is preliminary data.</text>
</comment>